<evidence type="ECO:0000256" key="7">
    <source>
        <dbReference type="ARBA" id="ARBA00022694"/>
    </source>
</evidence>
<evidence type="ECO:0000313" key="16">
    <source>
        <dbReference type="Proteomes" id="UP001500399"/>
    </source>
</evidence>
<dbReference type="InterPro" id="IPR006070">
    <property type="entry name" value="Sua5-like_dom"/>
</dbReference>
<dbReference type="InterPro" id="IPR017945">
    <property type="entry name" value="DHBP_synth_RibB-like_a/b_dom"/>
</dbReference>
<dbReference type="Gene3D" id="3.40.50.11030">
    <property type="entry name" value="Threonylcarbamoyl-AMP synthase, C-terminal domain"/>
    <property type="match status" value="1"/>
</dbReference>
<dbReference type="InterPro" id="IPR005145">
    <property type="entry name" value="Sua5_C"/>
</dbReference>
<evidence type="ECO:0000256" key="6">
    <source>
        <dbReference type="ARBA" id="ARBA00022679"/>
    </source>
</evidence>
<dbReference type="SUPFAM" id="SSF55821">
    <property type="entry name" value="YrdC/RibB"/>
    <property type="match status" value="1"/>
</dbReference>
<comment type="catalytic activity">
    <reaction evidence="12 13">
        <text>L-threonine + hydrogencarbonate + ATP = L-threonylcarbamoyladenylate + diphosphate + H2O</text>
        <dbReference type="Rhea" id="RHEA:36407"/>
        <dbReference type="ChEBI" id="CHEBI:15377"/>
        <dbReference type="ChEBI" id="CHEBI:17544"/>
        <dbReference type="ChEBI" id="CHEBI:30616"/>
        <dbReference type="ChEBI" id="CHEBI:33019"/>
        <dbReference type="ChEBI" id="CHEBI:57926"/>
        <dbReference type="ChEBI" id="CHEBI:73682"/>
        <dbReference type="EC" id="2.7.7.87"/>
    </reaction>
</comment>
<dbReference type="EC" id="2.7.7.87" evidence="3 13"/>
<comment type="subcellular location">
    <subcellularLocation>
        <location evidence="1 13">Cytoplasm</location>
    </subcellularLocation>
</comment>
<dbReference type="PANTHER" id="PTHR17490:SF16">
    <property type="entry name" value="THREONYLCARBAMOYL-AMP SYNTHASE"/>
    <property type="match status" value="1"/>
</dbReference>
<dbReference type="NCBIfam" id="TIGR00057">
    <property type="entry name" value="L-threonylcarbamoyladenylate synthase"/>
    <property type="match status" value="1"/>
</dbReference>
<evidence type="ECO:0000256" key="1">
    <source>
        <dbReference type="ARBA" id="ARBA00004496"/>
    </source>
</evidence>
<dbReference type="Pfam" id="PF01300">
    <property type="entry name" value="Sua5_yciO_yrdC"/>
    <property type="match status" value="1"/>
</dbReference>
<evidence type="ECO:0000256" key="2">
    <source>
        <dbReference type="ARBA" id="ARBA00007663"/>
    </source>
</evidence>
<organism evidence="15 16">
    <name type="scientific">Selenomonas dianae</name>
    <dbReference type="NCBI Taxonomy" id="135079"/>
    <lineage>
        <taxon>Bacteria</taxon>
        <taxon>Bacillati</taxon>
        <taxon>Bacillota</taxon>
        <taxon>Negativicutes</taxon>
        <taxon>Selenomonadales</taxon>
        <taxon>Selenomonadaceae</taxon>
        <taxon>Selenomonas</taxon>
    </lineage>
</organism>
<evidence type="ECO:0000256" key="9">
    <source>
        <dbReference type="ARBA" id="ARBA00022741"/>
    </source>
</evidence>
<comment type="similarity">
    <text evidence="2 13">Belongs to the SUA5 family.</text>
</comment>
<evidence type="ECO:0000256" key="3">
    <source>
        <dbReference type="ARBA" id="ARBA00012584"/>
    </source>
</evidence>
<dbReference type="EMBL" id="BAAACR010000008">
    <property type="protein sequence ID" value="GAA0209072.1"/>
    <property type="molecule type" value="Genomic_DNA"/>
</dbReference>
<protein>
    <recommendedName>
        <fullName evidence="4 13">Threonylcarbamoyl-AMP synthase</fullName>
        <shortName evidence="13">TC-AMP synthase</shortName>
        <ecNumber evidence="3 13">2.7.7.87</ecNumber>
    </recommendedName>
    <alternativeName>
        <fullName evidence="11 13">L-threonylcarbamoyladenylate synthase</fullName>
    </alternativeName>
</protein>
<keyword evidence="9 13" id="KW-0547">Nucleotide-binding</keyword>
<keyword evidence="5 13" id="KW-0963">Cytoplasm</keyword>
<comment type="function">
    <text evidence="13">Required for the formation of a threonylcarbamoyl group on adenosine at position 37 (t(6)A37) in tRNAs that read codons beginning with adenine.</text>
</comment>
<keyword evidence="16" id="KW-1185">Reference proteome</keyword>
<evidence type="ECO:0000256" key="13">
    <source>
        <dbReference type="PIRNR" id="PIRNR004930"/>
    </source>
</evidence>
<evidence type="ECO:0000313" key="15">
    <source>
        <dbReference type="EMBL" id="GAA0209072.1"/>
    </source>
</evidence>
<keyword evidence="8 13" id="KW-0548">Nucleotidyltransferase</keyword>
<dbReference type="PIRSF" id="PIRSF004930">
    <property type="entry name" value="Tln_factor_SUA5"/>
    <property type="match status" value="1"/>
</dbReference>
<evidence type="ECO:0000256" key="8">
    <source>
        <dbReference type="ARBA" id="ARBA00022695"/>
    </source>
</evidence>
<dbReference type="InterPro" id="IPR038385">
    <property type="entry name" value="Sua5/YwlC_C"/>
</dbReference>
<dbReference type="Pfam" id="PF03481">
    <property type="entry name" value="Sua5_C"/>
    <property type="match status" value="1"/>
</dbReference>
<evidence type="ECO:0000256" key="10">
    <source>
        <dbReference type="ARBA" id="ARBA00022840"/>
    </source>
</evidence>
<keyword evidence="10 13" id="KW-0067">ATP-binding</keyword>
<dbReference type="PANTHER" id="PTHR17490">
    <property type="entry name" value="SUA5"/>
    <property type="match status" value="1"/>
</dbReference>
<dbReference type="Gene3D" id="3.90.870.10">
    <property type="entry name" value="DHBP synthase"/>
    <property type="match status" value="1"/>
</dbReference>
<keyword evidence="7 13" id="KW-0819">tRNA processing</keyword>
<dbReference type="RefSeq" id="WP_304986746.1">
    <property type="nucleotide sequence ID" value="NZ_BAAACR010000008.1"/>
</dbReference>
<feature type="domain" description="YrdC-like" evidence="14">
    <location>
        <begin position="11"/>
        <end position="198"/>
    </location>
</feature>
<dbReference type="PROSITE" id="PS51163">
    <property type="entry name" value="YRDC"/>
    <property type="match status" value="1"/>
</dbReference>
<proteinExistence type="inferred from homology"/>
<keyword evidence="6 13" id="KW-0808">Transferase</keyword>
<dbReference type="InterPro" id="IPR010923">
    <property type="entry name" value="T(6)A37_SUA5"/>
</dbReference>
<gene>
    <name evidence="15" type="ORF">GCM10008919_10390</name>
</gene>
<accession>A0ABP3CL66</accession>
<evidence type="ECO:0000256" key="11">
    <source>
        <dbReference type="ARBA" id="ARBA00029774"/>
    </source>
</evidence>
<dbReference type="InterPro" id="IPR050156">
    <property type="entry name" value="TC-AMP_synthase_SUA5"/>
</dbReference>
<name>A0ABP3CL66_9FIRM</name>
<evidence type="ECO:0000259" key="14">
    <source>
        <dbReference type="PROSITE" id="PS51163"/>
    </source>
</evidence>
<reference evidence="16" key="1">
    <citation type="journal article" date="2019" name="Int. J. Syst. Evol. Microbiol.">
        <title>The Global Catalogue of Microorganisms (GCM) 10K type strain sequencing project: providing services to taxonomists for standard genome sequencing and annotation.</title>
        <authorList>
            <consortium name="The Broad Institute Genomics Platform"/>
            <consortium name="The Broad Institute Genome Sequencing Center for Infectious Disease"/>
            <person name="Wu L."/>
            <person name="Ma J."/>
        </authorList>
    </citation>
    <scope>NUCLEOTIDE SEQUENCE [LARGE SCALE GENOMIC DNA]</scope>
    <source>
        <strain evidence="16">JCM 8542</strain>
    </source>
</reference>
<evidence type="ECO:0000256" key="4">
    <source>
        <dbReference type="ARBA" id="ARBA00015492"/>
    </source>
</evidence>
<dbReference type="Proteomes" id="UP001500399">
    <property type="component" value="Unassembled WGS sequence"/>
</dbReference>
<evidence type="ECO:0000256" key="12">
    <source>
        <dbReference type="ARBA" id="ARBA00048366"/>
    </source>
</evidence>
<evidence type="ECO:0000256" key="5">
    <source>
        <dbReference type="ARBA" id="ARBA00022490"/>
    </source>
</evidence>
<comment type="caution">
    <text evidence="15">The sequence shown here is derived from an EMBL/GenBank/DDBJ whole genome shotgun (WGS) entry which is preliminary data.</text>
</comment>
<sequence length="350" mass="36715">MDTEILRPTSPTDFECAAAMIRSGALVAFPTETVYGLGANGLDAAACARIYAAKGRPADNPLILHIADLAMAHTVAHDVPFVAAHLFTAFAPGPLTVILPKAENIPDIVTGGLPTVGVRCPDHDIARRLIRAAGVPIAAPSANTSGRPSPTSAAMVFADMEGRIPLILDGGSCRWGVESTIVDCTEEGTVTILRPGAVTREMIAAELPHIEVRMDAALTAEDAVPRAPGMKYTHYAPRVPLTVYVGAGTDVVAALREEILRRSAAGQRPALIASSETIMALSDIIHADDTYHCGARGNHSAFASCLYDALRHFDDLPVTSLLAEGTGSLGLGLAIMNRLRKASGGDIRFV</sequence>